<dbReference type="PANTHER" id="PTHR21646:SF24">
    <property type="entry name" value="UBIQUITIN CARBOXYL-TERMINAL HYDROLASE"/>
    <property type="match status" value="1"/>
</dbReference>
<feature type="compositionally biased region" description="Basic and acidic residues" evidence="8">
    <location>
        <begin position="711"/>
        <end position="723"/>
    </location>
</feature>
<feature type="region of interest" description="Disordered" evidence="8">
    <location>
        <begin position="2045"/>
        <end position="2074"/>
    </location>
</feature>
<dbReference type="InterPro" id="IPR006615">
    <property type="entry name" value="Pept_C19_DUSP"/>
</dbReference>
<comment type="caution">
    <text evidence="11">The sequence shown here is derived from an EMBL/GenBank/DDBJ whole genome shotgun (WGS) entry which is preliminary data.</text>
</comment>
<dbReference type="InterPro" id="IPR028889">
    <property type="entry name" value="USP"/>
</dbReference>
<feature type="region of interest" description="Disordered" evidence="8">
    <location>
        <begin position="1982"/>
        <end position="2025"/>
    </location>
</feature>
<protein>
    <recommendedName>
        <fullName evidence="3">ubiquitinyl hydrolase 1</fullName>
        <ecNumber evidence="3">3.4.19.12</ecNumber>
    </recommendedName>
</protein>
<feature type="domain" description="DUSP" evidence="10">
    <location>
        <begin position="794"/>
        <end position="919"/>
    </location>
</feature>
<evidence type="ECO:0000256" key="2">
    <source>
        <dbReference type="ARBA" id="ARBA00009085"/>
    </source>
</evidence>
<evidence type="ECO:0000256" key="8">
    <source>
        <dbReference type="SAM" id="MobiDB-lite"/>
    </source>
</evidence>
<dbReference type="SUPFAM" id="SSF143791">
    <property type="entry name" value="DUSP-like"/>
    <property type="match status" value="1"/>
</dbReference>
<evidence type="ECO:0000313" key="11">
    <source>
        <dbReference type="EMBL" id="KAF2732115.1"/>
    </source>
</evidence>
<dbReference type="InterPro" id="IPR035927">
    <property type="entry name" value="DUSP-like_sf"/>
</dbReference>
<dbReference type="Proteomes" id="UP000799444">
    <property type="component" value="Unassembled WGS sequence"/>
</dbReference>
<feature type="compositionally biased region" description="Polar residues" evidence="8">
    <location>
        <begin position="1649"/>
        <end position="1665"/>
    </location>
</feature>
<feature type="compositionally biased region" description="Polar residues" evidence="8">
    <location>
        <begin position="397"/>
        <end position="414"/>
    </location>
</feature>
<proteinExistence type="inferred from homology"/>
<organism evidence="11 12">
    <name type="scientific">Polyplosphaeria fusca</name>
    <dbReference type="NCBI Taxonomy" id="682080"/>
    <lineage>
        <taxon>Eukaryota</taxon>
        <taxon>Fungi</taxon>
        <taxon>Dikarya</taxon>
        <taxon>Ascomycota</taxon>
        <taxon>Pezizomycotina</taxon>
        <taxon>Dothideomycetes</taxon>
        <taxon>Pleosporomycetidae</taxon>
        <taxon>Pleosporales</taxon>
        <taxon>Tetraplosphaeriaceae</taxon>
        <taxon>Polyplosphaeria</taxon>
    </lineage>
</organism>
<feature type="domain" description="USP" evidence="9">
    <location>
        <begin position="1153"/>
        <end position="1964"/>
    </location>
</feature>
<feature type="region of interest" description="Disordered" evidence="8">
    <location>
        <begin position="145"/>
        <end position="173"/>
    </location>
</feature>
<feature type="compositionally biased region" description="Polar residues" evidence="8">
    <location>
        <begin position="580"/>
        <end position="592"/>
    </location>
</feature>
<reference evidence="11" key="1">
    <citation type="journal article" date="2020" name="Stud. Mycol.">
        <title>101 Dothideomycetes genomes: a test case for predicting lifestyles and emergence of pathogens.</title>
        <authorList>
            <person name="Haridas S."/>
            <person name="Albert R."/>
            <person name="Binder M."/>
            <person name="Bloem J."/>
            <person name="Labutti K."/>
            <person name="Salamov A."/>
            <person name="Andreopoulos B."/>
            <person name="Baker S."/>
            <person name="Barry K."/>
            <person name="Bills G."/>
            <person name="Bluhm B."/>
            <person name="Cannon C."/>
            <person name="Castanera R."/>
            <person name="Culley D."/>
            <person name="Daum C."/>
            <person name="Ezra D."/>
            <person name="Gonzalez J."/>
            <person name="Henrissat B."/>
            <person name="Kuo A."/>
            <person name="Liang C."/>
            <person name="Lipzen A."/>
            <person name="Lutzoni F."/>
            <person name="Magnuson J."/>
            <person name="Mondo S."/>
            <person name="Nolan M."/>
            <person name="Ohm R."/>
            <person name="Pangilinan J."/>
            <person name="Park H.-J."/>
            <person name="Ramirez L."/>
            <person name="Alfaro M."/>
            <person name="Sun H."/>
            <person name="Tritt A."/>
            <person name="Yoshinaga Y."/>
            <person name="Zwiers L.-H."/>
            <person name="Turgeon B."/>
            <person name="Goodwin S."/>
            <person name="Spatafora J."/>
            <person name="Crous P."/>
            <person name="Grigoriev I."/>
        </authorList>
    </citation>
    <scope>NUCLEOTIDE SEQUENCE</scope>
    <source>
        <strain evidence="11">CBS 125425</strain>
    </source>
</reference>
<dbReference type="Gene3D" id="3.30.2230.10">
    <property type="entry name" value="DUSP-like"/>
    <property type="match status" value="1"/>
</dbReference>
<evidence type="ECO:0000256" key="3">
    <source>
        <dbReference type="ARBA" id="ARBA00012759"/>
    </source>
</evidence>
<keyword evidence="4" id="KW-0645">Protease</keyword>
<gene>
    <name evidence="11" type="ORF">EJ04DRAFT_566295</name>
</gene>
<evidence type="ECO:0000256" key="6">
    <source>
        <dbReference type="ARBA" id="ARBA00022801"/>
    </source>
</evidence>
<keyword evidence="6" id="KW-0378">Hydrolase</keyword>
<dbReference type="InterPro" id="IPR050185">
    <property type="entry name" value="Ub_carboxyl-term_hydrolase"/>
</dbReference>
<dbReference type="SUPFAM" id="SSF54001">
    <property type="entry name" value="Cysteine proteinases"/>
    <property type="match status" value="1"/>
</dbReference>
<feature type="compositionally biased region" description="Polar residues" evidence="8">
    <location>
        <begin position="774"/>
        <end position="786"/>
    </location>
</feature>
<evidence type="ECO:0000259" key="10">
    <source>
        <dbReference type="PROSITE" id="PS51283"/>
    </source>
</evidence>
<dbReference type="GO" id="GO:0006508">
    <property type="term" value="P:proteolysis"/>
    <property type="evidence" value="ECO:0007669"/>
    <property type="project" value="UniProtKB-KW"/>
</dbReference>
<sequence length="2188" mass="238993">MDPESAAFQPRDDLWRVQSEMLRVQQSQSELADRVARLERRSEDDSRLKNVWGTSSPFPSVLTGTPQQVPLQQPTAEHFSNFDDHSSTLIGNLQLDADDEPRRIGTTSRANSVRFDETANHGHWAHASRSSLDLIPRTGSGLGGHLMSERSYSHKSDGRQSSAGHSVHSATSGRANSLTGFGLNTPLEPPGLAPGLFILGTVPAIIRCWLNTDFKHNTLLYAAICSGSYASYLDMRLIERLGYEDRLVSGDDGSRQIKLPMYLPEAIPLSNVSRSSSPAPQLPSIHVEFTVIERNSIENDSKAVQVFLGSDTLRSHNADILFSSNQLNMYDEDDSKLQIPLVRPEDENTFKSLYITSGSPNNWKSQAMVDKPVQASSEAGTVGEGSVSGSMLERRSNSNARSNGTALVTSSDEGGSSGRPSLEQRPFLGLSTNRMESKESTEASPASAAPRTGASSAIWSNWRRDTEKPSSLDWTSVGKATGTTYQRRDTGIKVLKPSKTSTSRSLSTSMPSPAATGQSRFFDEGKRRESNASRGEGPAEPQLHRSVSGEKGRENAAPTLPKTRAANPVGGASAFAWLNSGGSKPPSVTTASTKKRKIAAAAHDPSAHASHSPHDPGAVPSSPRSDPLRPSVSPPPPRYIPPHMHDEVFEAIQEAAIHPRDTTATAASSPSEAYSNLTLETREHTAAMSQDADGAAPPRPPPRSSSPAKRLHSDMDDAGKEAMDLDNASSSPRATKALPTPAQRSLRSTSVDMLDVTANGTSAASSDTASNSNHESAATSVSQPSPAGSAASIPTVDDQVQKVLALAHKPIGDGQEGYIISEKWLERVFSRTTENILKPDQFNKEAIQGEIGPVDSSNLVDSVALAEDLSDQDGDIFVPLKPGQTMGHDFEVLPQDAWELILGWYGLKEGNPVIRRYAHNTSLDEFQENIQYELYPPIFTIRRLRKTLASAQAAQDTARRATKIVTSRSDGYQDFLRTAKKAVGIDLKTKVQVWRVLNVTPTAQPAPQPSGMLTPESSPRNGSPAPASALQPTSMFIDHNSFANLTEGTEREMVTVKDETANDKYNGHMNLQLAGLAEDQVLILEEQDDKGGFFSQTSKKGPLKNGLESGNGKNGNKAGRGLHSNTNSGRNSPAASGPMTRGRTRNGRTRGTVGLTNLGNTCYMNSALQCIRSVQELSTYFLTDRYKSEINADNPLGHGGAIAKSYAGVLSAIYSEDSLSSFAPKNFKNVLGRAQPLFSGYGQQDSQEFLSFLVDGLHEDLNRVKKKPYTENPENDDNTIHDPEAIKALGQKFRDIHHSRNDSVAMDLFNGFYKNTVVCPDCDKVSITFDPYSLVTLQLPIEQTWQHTITFLPLFGQMIKVEVDIDKNATIRGLKEYIAKRFPGVQAKRLMGAEIYSHKFYRNLEDNKSIAECNIAHRDEIFFFELEYAPTNWPPRKKPVKFRSMLLPSASSEEDVPSSDSPMADKMLVPVFHRGPNTSSYRSQQWSMVLWPSYVVITREEAKDYDSILRKVLAKVGQMTTRDIFADCNSGSDSLEQSRTGSDVVLTTEEDASSSGDPRVQDGSVEGEDNMVEVTMTDPADTPADEQMEDSEDAVPGLLKAGGFIPPEFRTLFDIKHTRKQKEMVPTGWSSIDANKSYDLISARIRTPPSRQSSVQSFDGSSNASSDDETDDNPQFSAAASMEIANQSSEEETMPSIEMPGSARGGRQKNSKKNKRQNKKKAQKMQGKKGKERFAVDQPSRSFSDAETESDDEAGLIRLGEALVLEWKPDAFDALFEGTNMQDPRGMDTLKFVETLDDPELQEKKSKRAQRKKNGITLEECFAETAKSEILSEENAWYCNRCKERRRATKTLELWTVPDILVIHLKRFSAHRTFRDKIEALVDFPVEGLDLSDKVGLPEDKELLYDLFAVDNHYGGLGGGHYTAYAKNFFDQKWYEYNDSSVSSRRDPASVVTSSAYLLFYRRRASHPLGPPYLQKLTDVYMDPTSDDADDSDEAKSRNASPSGNGSRLGDSSRNGSSSGGAAAAGALRGAGSALAANRAQNGAAAGTADADEDEIDDTLPPAYDEGYGGDEDDTINTVDIHTLYAPLFQQARNLPSPQWNFSSIDQTQEEDDVYDETASNAPNMGSRAGDDLDNRMLEDFGDEPMHPGMGTPQLEDEGIPDLLDDEPAAEIRLDPELEEGKGVAGVV</sequence>
<dbReference type="EMBL" id="ML996183">
    <property type="protein sequence ID" value="KAF2732115.1"/>
    <property type="molecule type" value="Genomic_DNA"/>
</dbReference>
<evidence type="ECO:0000259" key="9">
    <source>
        <dbReference type="PROSITE" id="PS50235"/>
    </source>
</evidence>
<feature type="region of interest" description="Disordered" evidence="8">
    <location>
        <begin position="1527"/>
        <end position="1571"/>
    </location>
</feature>
<feature type="compositionally biased region" description="Basic residues" evidence="8">
    <location>
        <begin position="1706"/>
        <end position="1731"/>
    </location>
</feature>
<dbReference type="InterPro" id="IPR001394">
    <property type="entry name" value="Peptidase_C19_UCH"/>
</dbReference>
<dbReference type="CDD" id="cd02674">
    <property type="entry name" value="Peptidase_C19R"/>
    <property type="match status" value="1"/>
</dbReference>
<dbReference type="OrthoDB" id="952271at2759"/>
<feature type="compositionally biased region" description="Polar residues" evidence="8">
    <location>
        <begin position="742"/>
        <end position="751"/>
    </location>
</feature>
<feature type="region of interest" description="Disordered" evidence="8">
    <location>
        <begin position="94"/>
        <end position="114"/>
    </location>
</feature>
<keyword evidence="12" id="KW-1185">Reference proteome</keyword>
<dbReference type="Gene3D" id="3.90.70.10">
    <property type="entry name" value="Cysteine proteinases"/>
    <property type="match status" value="2"/>
</dbReference>
<dbReference type="InterPro" id="IPR018200">
    <property type="entry name" value="USP_CS"/>
</dbReference>
<feature type="compositionally biased region" description="Polar residues" evidence="8">
    <location>
        <begin position="1529"/>
        <end position="1541"/>
    </location>
</feature>
<dbReference type="PROSITE" id="PS51283">
    <property type="entry name" value="DUSP"/>
    <property type="match status" value="1"/>
</dbReference>
<evidence type="ECO:0000313" key="12">
    <source>
        <dbReference type="Proteomes" id="UP000799444"/>
    </source>
</evidence>
<dbReference type="PROSITE" id="PS00972">
    <property type="entry name" value="USP_1"/>
    <property type="match status" value="1"/>
</dbReference>
<feature type="region of interest" description="Disordered" evidence="8">
    <location>
        <begin position="1093"/>
        <end position="1153"/>
    </location>
</feature>
<comment type="similarity">
    <text evidence="2">Belongs to the peptidase C19 family.</text>
</comment>
<dbReference type="GO" id="GO:0016579">
    <property type="term" value="P:protein deubiquitination"/>
    <property type="evidence" value="ECO:0007669"/>
    <property type="project" value="InterPro"/>
</dbReference>
<dbReference type="CDD" id="cd17039">
    <property type="entry name" value="Ubl_ubiquitin_like"/>
    <property type="match status" value="1"/>
</dbReference>
<feature type="compositionally biased region" description="Basic and acidic residues" evidence="8">
    <location>
        <begin position="147"/>
        <end position="158"/>
    </location>
</feature>
<dbReference type="EC" id="3.4.19.12" evidence="3"/>
<keyword evidence="7" id="KW-0788">Thiol protease</keyword>
<keyword evidence="5" id="KW-0833">Ubl conjugation pathway</keyword>
<feature type="compositionally biased region" description="Low complexity" evidence="8">
    <location>
        <begin position="662"/>
        <end position="671"/>
    </location>
</feature>
<feature type="compositionally biased region" description="Polar residues" evidence="8">
    <location>
        <begin position="1673"/>
        <end position="1688"/>
    </location>
</feature>
<feature type="compositionally biased region" description="Polar residues" evidence="8">
    <location>
        <begin position="159"/>
        <end position="173"/>
    </location>
</feature>
<accession>A0A9P4QV29</accession>
<feature type="compositionally biased region" description="Polar residues" evidence="8">
    <location>
        <begin position="1123"/>
        <end position="1134"/>
    </location>
</feature>
<dbReference type="PROSITE" id="PS50235">
    <property type="entry name" value="USP_3"/>
    <property type="match status" value="1"/>
</dbReference>
<dbReference type="InterPro" id="IPR038765">
    <property type="entry name" value="Papain-like_cys_pep_sf"/>
</dbReference>
<feature type="compositionally biased region" description="Low complexity" evidence="8">
    <location>
        <begin position="497"/>
        <end position="513"/>
    </location>
</feature>
<evidence type="ECO:0000256" key="5">
    <source>
        <dbReference type="ARBA" id="ARBA00022786"/>
    </source>
</evidence>
<dbReference type="GO" id="GO:0004843">
    <property type="term" value="F:cysteine-type deubiquitinase activity"/>
    <property type="evidence" value="ECO:0007669"/>
    <property type="project" value="UniProtKB-EC"/>
</dbReference>
<feature type="region of interest" description="Disordered" evidence="8">
    <location>
        <begin position="2139"/>
        <end position="2162"/>
    </location>
</feature>
<evidence type="ECO:0000256" key="7">
    <source>
        <dbReference type="ARBA" id="ARBA00022807"/>
    </source>
</evidence>
<dbReference type="Pfam" id="PF00443">
    <property type="entry name" value="UCH"/>
    <property type="match status" value="1"/>
</dbReference>
<feature type="region of interest" description="Disordered" evidence="8">
    <location>
        <begin position="1646"/>
        <end position="1751"/>
    </location>
</feature>
<feature type="compositionally biased region" description="Basic and acidic residues" evidence="8">
    <location>
        <begin position="521"/>
        <end position="531"/>
    </location>
</feature>
<dbReference type="PANTHER" id="PTHR21646">
    <property type="entry name" value="UBIQUITIN CARBOXYL-TERMINAL HYDROLASE"/>
    <property type="match status" value="1"/>
</dbReference>
<feature type="region of interest" description="Disordered" evidence="8">
    <location>
        <begin position="1002"/>
        <end position="1031"/>
    </location>
</feature>
<feature type="compositionally biased region" description="Low complexity" evidence="8">
    <location>
        <begin position="757"/>
        <end position="773"/>
    </location>
</feature>
<dbReference type="Pfam" id="PF06337">
    <property type="entry name" value="DUSP"/>
    <property type="match status" value="1"/>
</dbReference>
<dbReference type="PROSITE" id="PS00973">
    <property type="entry name" value="USP_2"/>
    <property type="match status" value="1"/>
</dbReference>
<evidence type="ECO:0000256" key="1">
    <source>
        <dbReference type="ARBA" id="ARBA00000707"/>
    </source>
</evidence>
<feature type="compositionally biased region" description="Low complexity" evidence="8">
    <location>
        <begin position="599"/>
        <end position="610"/>
    </location>
</feature>
<evidence type="ECO:0000256" key="4">
    <source>
        <dbReference type="ARBA" id="ARBA00022670"/>
    </source>
</evidence>
<name>A0A9P4QV29_9PLEO</name>
<feature type="region of interest" description="Disordered" evidence="8">
    <location>
        <begin position="361"/>
        <end position="793"/>
    </location>
</feature>
<feature type="compositionally biased region" description="Low complexity" evidence="8">
    <location>
        <begin position="620"/>
        <end position="631"/>
    </location>
</feature>
<feature type="compositionally biased region" description="Low complexity" evidence="8">
    <location>
        <begin position="2003"/>
        <end position="2025"/>
    </location>
</feature>
<comment type="catalytic activity">
    <reaction evidence="1">
        <text>Thiol-dependent hydrolysis of ester, thioester, amide, peptide and isopeptide bonds formed by the C-terminal Gly of ubiquitin (a 76-residue protein attached to proteins as an intracellular targeting signal).</text>
        <dbReference type="EC" id="3.4.19.12"/>
    </reaction>
</comment>